<dbReference type="Pfam" id="PF09356">
    <property type="entry name" value="Phage_BR0599"/>
    <property type="match status" value="1"/>
</dbReference>
<evidence type="ECO:0000259" key="1">
    <source>
        <dbReference type="Pfam" id="PF09356"/>
    </source>
</evidence>
<keyword evidence="3" id="KW-1185">Reference proteome</keyword>
<gene>
    <name evidence="2" type="ORF">GFB49_11655</name>
</gene>
<dbReference type="EMBL" id="WIBF01000006">
    <property type="protein sequence ID" value="MQQ09112.1"/>
    <property type="molecule type" value="Genomic_DNA"/>
</dbReference>
<dbReference type="AlphaFoldDB" id="A0A843YIM4"/>
<dbReference type="RefSeq" id="WP_153216056.1">
    <property type="nucleotide sequence ID" value="NZ_WIBF01000006.1"/>
</dbReference>
<dbReference type="NCBIfam" id="TIGR02218">
    <property type="entry name" value="phg_TIGR02218"/>
    <property type="match status" value="1"/>
</dbReference>
<reference evidence="2 3" key="1">
    <citation type="submission" date="2019-10" db="EMBL/GenBank/DDBJ databases">
        <title>Epibacterium sp. nov., isolated from seawater.</title>
        <authorList>
            <person name="Zhang X."/>
            <person name="Li N."/>
        </authorList>
    </citation>
    <scope>NUCLEOTIDE SEQUENCE [LARGE SCALE GENOMIC DNA]</scope>
    <source>
        <strain evidence="2 3">SM1979</strain>
    </source>
</reference>
<dbReference type="Pfam" id="PF09931">
    <property type="entry name" value="Phage_phiJL001_Gp84_N"/>
    <property type="match status" value="1"/>
</dbReference>
<proteinExistence type="predicted"/>
<protein>
    <submittedName>
        <fullName evidence="2">DUF2163 domain-containing protein</fullName>
    </submittedName>
</protein>
<evidence type="ECO:0000313" key="3">
    <source>
        <dbReference type="Proteomes" id="UP000444174"/>
    </source>
</evidence>
<accession>A0A843YIM4</accession>
<dbReference type="InterPro" id="IPR011928">
    <property type="entry name" value="Phage_phiJL001_Gp84"/>
</dbReference>
<feature type="domain" description="Bacteriophage phiJL001 Gp84 C-terminal" evidence="1">
    <location>
        <begin position="189"/>
        <end position="270"/>
    </location>
</feature>
<dbReference type="Proteomes" id="UP000444174">
    <property type="component" value="Unassembled WGS sequence"/>
</dbReference>
<sequence>MSAYSDALETGSTTLCRCFRITRADETVMGFTDHDADISFDGVTYSAEAALSASEAASTLGFAPDEMEAHGALSHQAITEADLIAGRFDGAAVEVWDVDWRNTATRALLGRYTVGEVERGGVAFRAELRSLAASLDRPEGRVHTTLCDVRRLGDGRCGLDLTAWQATATVVSVDGLEVWVSGLDEFNPGFFDKGTVEWLTGGNAGSAGDIRATLDSAGSLVLSLWRAPAATIAIGDTLTVTAGCNRTADTCRNRFNNLVNFRGFPHMPGEAFLRDYGIEGDPDQTGGSRFE</sequence>
<organism evidence="2 3">
    <name type="scientific">Tritonibacter litoralis</name>
    <dbReference type="NCBI Taxonomy" id="2662264"/>
    <lineage>
        <taxon>Bacteria</taxon>
        <taxon>Pseudomonadati</taxon>
        <taxon>Pseudomonadota</taxon>
        <taxon>Alphaproteobacteria</taxon>
        <taxon>Rhodobacterales</taxon>
        <taxon>Paracoccaceae</taxon>
        <taxon>Tritonibacter</taxon>
    </lineage>
</organism>
<comment type="caution">
    <text evidence="2">The sequence shown here is derived from an EMBL/GenBank/DDBJ whole genome shotgun (WGS) entry which is preliminary data.</text>
</comment>
<name>A0A843YIM4_9RHOB</name>
<dbReference type="InterPro" id="IPR018964">
    <property type="entry name" value="Phage_phiJL001_Gp84_C"/>
</dbReference>
<evidence type="ECO:0000313" key="2">
    <source>
        <dbReference type="EMBL" id="MQQ09112.1"/>
    </source>
</evidence>